<evidence type="ECO:0000313" key="10">
    <source>
        <dbReference type="EMBL" id="KZE79736.1"/>
    </source>
</evidence>
<feature type="domain" description="DUF6576" evidence="9">
    <location>
        <begin position="249"/>
        <end position="278"/>
    </location>
</feature>
<protein>
    <submittedName>
        <fullName evidence="10">Rhomboid family intramembrane serine protease</fullName>
    </submittedName>
</protein>
<dbReference type="Gene3D" id="1.20.1540.10">
    <property type="entry name" value="Rhomboid-like"/>
    <property type="match status" value="1"/>
</dbReference>
<evidence type="ECO:0000256" key="6">
    <source>
        <dbReference type="ARBA" id="ARBA00023136"/>
    </source>
</evidence>
<feature type="transmembrane region" description="Helical" evidence="7">
    <location>
        <begin position="64"/>
        <end position="90"/>
    </location>
</feature>
<sequence length="283" mass="31314">MSKFIDDFRFQYRTGGVAQKLIFWNVGVSVLIFILQAFFSTLGSVVVGWIALSSDLVSLLYKPWTLFTYAFAHAGPIHLILNMLVLFFVNRLFSTFFSDKQFLTLYIFGALLGGVFFLVGSQFLSTGGVLVGASAATIAPLIAVAVHAPMMQVRLALIGNVKMWHIAAFIILLDVIQLTTSNVGGHLAHLGGAVMGYVYVKLLENGSDLSSIFDKLSNLFKRSQGTKFKKVYVNNKVVKEENVDADNATQRQQKIDSILDKISKSGYESLTKEEKDFLFRAGK</sequence>
<keyword evidence="4" id="KW-0378">Hydrolase</keyword>
<feature type="transmembrane region" description="Helical" evidence="7">
    <location>
        <begin position="155"/>
        <end position="177"/>
    </location>
</feature>
<dbReference type="InterPro" id="IPR035952">
    <property type="entry name" value="Rhomboid-like_sf"/>
</dbReference>
<evidence type="ECO:0000256" key="7">
    <source>
        <dbReference type="SAM" id="Phobius"/>
    </source>
</evidence>
<feature type="transmembrane region" description="Helical" evidence="7">
    <location>
        <begin position="102"/>
        <end position="123"/>
    </location>
</feature>
<dbReference type="InterPro" id="IPR022764">
    <property type="entry name" value="Peptidase_S54_rhomboid_dom"/>
</dbReference>
<evidence type="ECO:0000259" key="9">
    <source>
        <dbReference type="Pfam" id="PF20216"/>
    </source>
</evidence>
<name>A0A161U3G9_9FLAO</name>
<dbReference type="GO" id="GO:0006508">
    <property type="term" value="P:proteolysis"/>
    <property type="evidence" value="ECO:0007669"/>
    <property type="project" value="UniProtKB-KW"/>
</dbReference>
<evidence type="ECO:0000256" key="1">
    <source>
        <dbReference type="ARBA" id="ARBA00004141"/>
    </source>
</evidence>
<dbReference type="RefSeq" id="WP_038986244.1">
    <property type="nucleotide sequence ID" value="NZ_JWJO01000021.1"/>
</dbReference>
<evidence type="ECO:0000259" key="8">
    <source>
        <dbReference type="Pfam" id="PF01694"/>
    </source>
</evidence>
<evidence type="ECO:0000256" key="5">
    <source>
        <dbReference type="ARBA" id="ARBA00022989"/>
    </source>
</evidence>
<dbReference type="PANTHER" id="PTHR43731:SF14">
    <property type="entry name" value="PRESENILIN-ASSOCIATED RHOMBOID-LIKE PROTEIN, MITOCHONDRIAL"/>
    <property type="match status" value="1"/>
</dbReference>
<dbReference type="Pfam" id="PF01694">
    <property type="entry name" value="Rhomboid"/>
    <property type="match status" value="1"/>
</dbReference>
<comment type="similarity">
    <text evidence="2">Belongs to the peptidase S54 family.</text>
</comment>
<accession>A0A161U3G9</accession>
<gene>
    <name evidence="10" type="ORF">AV926_11185</name>
</gene>
<dbReference type="EMBL" id="LQNU01000059">
    <property type="protein sequence ID" value="KZE79736.1"/>
    <property type="molecule type" value="Genomic_DNA"/>
</dbReference>
<comment type="caution">
    <text evidence="10">The sequence shown here is derived from an EMBL/GenBank/DDBJ whole genome shotgun (WGS) entry which is preliminary data.</text>
</comment>
<proteinExistence type="inferred from homology"/>
<dbReference type="GO" id="GO:0004252">
    <property type="term" value="F:serine-type endopeptidase activity"/>
    <property type="evidence" value="ECO:0007669"/>
    <property type="project" value="InterPro"/>
</dbReference>
<keyword evidence="5 7" id="KW-1133">Transmembrane helix</keyword>
<feature type="domain" description="Peptidase S54 rhomboid" evidence="8">
    <location>
        <begin position="63"/>
        <end position="202"/>
    </location>
</feature>
<dbReference type="SUPFAM" id="SSF144091">
    <property type="entry name" value="Rhomboid-like"/>
    <property type="match status" value="1"/>
</dbReference>
<feature type="transmembrane region" description="Helical" evidence="7">
    <location>
        <begin position="21"/>
        <end position="52"/>
    </location>
</feature>
<evidence type="ECO:0000313" key="11">
    <source>
        <dbReference type="Proteomes" id="UP000076630"/>
    </source>
</evidence>
<dbReference type="OrthoDB" id="680602at2"/>
<keyword evidence="6 7" id="KW-0472">Membrane</keyword>
<dbReference type="Pfam" id="PF20216">
    <property type="entry name" value="DUF6576"/>
    <property type="match status" value="1"/>
</dbReference>
<dbReference type="InterPro" id="IPR046483">
    <property type="entry name" value="DUF6576"/>
</dbReference>
<dbReference type="GO" id="GO:0016020">
    <property type="term" value="C:membrane"/>
    <property type="evidence" value="ECO:0007669"/>
    <property type="project" value="UniProtKB-SubCell"/>
</dbReference>
<dbReference type="InterPro" id="IPR050925">
    <property type="entry name" value="Rhomboid_protease_S54"/>
</dbReference>
<keyword evidence="10" id="KW-0645">Protease</keyword>
<dbReference type="AlphaFoldDB" id="A0A161U3G9"/>
<reference evidence="10 11" key="1">
    <citation type="submission" date="2016-01" db="EMBL/GenBank/DDBJ databases">
        <title>Whole genome sequencing of Myroides marinus L41.</title>
        <authorList>
            <person name="Hong K.W."/>
        </authorList>
    </citation>
    <scope>NUCLEOTIDE SEQUENCE [LARGE SCALE GENOMIC DNA]</scope>
    <source>
        <strain evidence="10 11">L41</strain>
    </source>
</reference>
<dbReference type="Proteomes" id="UP000076630">
    <property type="component" value="Unassembled WGS sequence"/>
</dbReference>
<comment type="subcellular location">
    <subcellularLocation>
        <location evidence="1">Membrane</location>
        <topology evidence="1">Multi-pass membrane protein</topology>
    </subcellularLocation>
</comment>
<evidence type="ECO:0000256" key="3">
    <source>
        <dbReference type="ARBA" id="ARBA00022692"/>
    </source>
</evidence>
<feature type="transmembrane region" description="Helical" evidence="7">
    <location>
        <begin position="129"/>
        <end position="148"/>
    </location>
</feature>
<organism evidence="10 11">
    <name type="scientific">Myroides marinus</name>
    <dbReference type="NCBI Taxonomy" id="703342"/>
    <lineage>
        <taxon>Bacteria</taxon>
        <taxon>Pseudomonadati</taxon>
        <taxon>Bacteroidota</taxon>
        <taxon>Flavobacteriia</taxon>
        <taxon>Flavobacteriales</taxon>
        <taxon>Flavobacteriaceae</taxon>
        <taxon>Myroides</taxon>
    </lineage>
</organism>
<evidence type="ECO:0000256" key="2">
    <source>
        <dbReference type="ARBA" id="ARBA00009045"/>
    </source>
</evidence>
<dbReference type="PANTHER" id="PTHR43731">
    <property type="entry name" value="RHOMBOID PROTEASE"/>
    <property type="match status" value="1"/>
</dbReference>
<keyword evidence="3 7" id="KW-0812">Transmembrane</keyword>
<evidence type="ECO:0000256" key="4">
    <source>
        <dbReference type="ARBA" id="ARBA00022801"/>
    </source>
</evidence>
<keyword evidence="11" id="KW-1185">Reference proteome</keyword>